<evidence type="ECO:0000313" key="2">
    <source>
        <dbReference type="Proteomes" id="UP000023268"/>
    </source>
</evidence>
<dbReference type="STRING" id="1458275.AZ34_10330"/>
<proteinExistence type="predicted"/>
<gene>
    <name evidence="1" type="ORF">AZ34_10330</name>
</gene>
<organism evidence="1 2">
    <name type="scientific">Hylemonella gracilis str. Niagara R</name>
    <dbReference type="NCBI Taxonomy" id="1458275"/>
    <lineage>
        <taxon>Bacteria</taxon>
        <taxon>Pseudomonadati</taxon>
        <taxon>Pseudomonadota</taxon>
        <taxon>Betaproteobacteria</taxon>
        <taxon>Burkholderiales</taxon>
        <taxon>Comamonadaceae</taxon>
        <taxon>Hylemonella</taxon>
    </lineage>
</organism>
<comment type="caution">
    <text evidence="1">The sequence shown here is derived from an EMBL/GenBank/DDBJ whole genome shotgun (WGS) entry which is preliminary data.</text>
</comment>
<evidence type="ECO:0000313" key="1">
    <source>
        <dbReference type="EMBL" id="EYC52865.1"/>
    </source>
</evidence>
<dbReference type="RefSeq" id="WP_035607726.1">
    <property type="nucleotide sequence ID" value="NZ_JEMG01000001.1"/>
</dbReference>
<sequence length="90" mass="9130">MTDVIKVKTGALLISPLKEGDGVLLTVRGKAQGQAEPGSMTVHVDMPHLGLLLASLEAAAEQAGALQTSTDSLAAVGLSVVPMVREGGPR</sequence>
<protein>
    <submittedName>
        <fullName evidence="1">Uncharacterized protein</fullName>
    </submittedName>
</protein>
<dbReference type="EMBL" id="JEMG01000001">
    <property type="protein sequence ID" value="EYC52865.1"/>
    <property type="molecule type" value="Genomic_DNA"/>
</dbReference>
<dbReference type="AlphaFoldDB" id="A0A016XLT2"/>
<dbReference type="Proteomes" id="UP000023268">
    <property type="component" value="Unassembled WGS sequence"/>
</dbReference>
<reference evidence="1 2" key="1">
    <citation type="submission" date="2014-02" db="EMBL/GenBank/DDBJ databases">
        <title>Draft Genome of Hylemonella gracilis isolated from the Niagara River.</title>
        <authorList>
            <person name="Pawlowski D.R."/>
            <person name="Koudelka G.B."/>
        </authorList>
    </citation>
    <scope>NUCLEOTIDE SEQUENCE [LARGE SCALE GENOMIC DNA]</scope>
    <source>
        <strain evidence="1 2">Niagara R</strain>
    </source>
</reference>
<name>A0A016XLT2_9BURK</name>
<accession>A0A016XLT2</accession>